<evidence type="ECO:0000313" key="5">
    <source>
        <dbReference type="EMBL" id="KAH0565513.1"/>
    </source>
</evidence>
<dbReference type="CDD" id="cd12372">
    <property type="entry name" value="RRM_CFIm68_CFIm59"/>
    <property type="match status" value="1"/>
</dbReference>
<accession>A0A9P8RSX7</accession>
<reference evidence="5" key="1">
    <citation type="submission" date="2021-03" db="EMBL/GenBank/DDBJ databases">
        <title>Comparative genomics and phylogenomic investigation of the class Geoglossomycetes provide insights into ecological specialization and systematics.</title>
        <authorList>
            <person name="Melie T."/>
            <person name="Pirro S."/>
            <person name="Miller A.N."/>
            <person name="Quandt A."/>
        </authorList>
    </citation>
    <scope>NUCLEOTIDE SEQUENCE</scope>
    <source>
        <strain evidence="5">CAQ_001_2017</strain>
    </source>
</reference>
<dbReference type="EMBL" id="JAGHQM010000086">
    <property type="protein sequence ID" value="KAH0565513.1"/>
    <property type="molecule type" value="Genomic_DNA"/>
</dbReference>
<feature type="compositionally biased region" description="Basic and acidic residues" evidence="3">
    <location>
        <begin position="52"/>
        <end position="62"/>
    </location>
</feature>
<proteinExistence type="inferred from homology"/>
<feature type="domain" description="RRM" evidence="4">
    <location>
        <begin position="117"/>
        <end position="201"/>
    </location>
</feature>
<feature type="compositionally biased region" description="Acidic residues" evidence="3">
    <location>
        <begin position="1"/>
        <end position="17"/>
    </location>
</feature>
<feature type="compositionally biased region" description="Polar residues" evidence="3">
    <location>
        <begin position="228"/>
        <end position="242"/>
    </location>
</feature>
<evidence type="ECO:0000256" key="1">
    <source>
        <dbReference type="ARBA" id="ARBA00006265"/>
    </source>
</evidence>
<dbReference type="PANTHER" id="PTHR23204">
    <property type="entry name" value="CLEAVAGE AND POLYADENYLATION SPECIFIC FACTOR"/>
    <property type="match status" value="1"/>
</dbReference>
<dbReference type="InterPro" id="IPR012677">
    <property type="entry name" value="Nucleotide-bd_a/b_plait_sf"/>
</dbReference>
<dbReference type="GO" id="GO:0005634">
    <property type="term" value="C:nucleus"/>
    <property type="evidence" value="ECO:0007669"/>
    <property type="project" value="UniProtKB-SubCell"/>
</dbReference>
<keyword evidence="2" id="KW-0694">RNA-binding</keyword>
<evidence type="ECO:0000256" key="3">
    <source>
        <dbReference type="SAM" id="MobiDB-lite"/>
    </source>
</evidence>
<feature type="compositionally biased region" description="Polar residues" evidence="3">
    <location>
        <begin position="77"/>
        <end position="87"/>
    </location>
</feature>
<dbReference type="SMART" id="SM00360">
    <property type="entry name" value="RRM"/>
    <property type="match status" value="1"/>
</dbReference>
<dbReference type="GO" id="GO:0006397">
    <property type="term" value="P:mRNA processing"/>
    <property type="evidence" value="ECO:0007669"/>
    <property type="project" value="UniProtKB-KW"/>
</dbReference>
<keyword evidence="6" id="KW-1185">Reference proteome</keyword>
<comment type="caution">
    <text evidence="5">The sequence shown here is derived from an EMBL/GenBank/DDBJ whole genome shotgun (WGS) entry which is preliminary data.</text>
</comment>
<feature type="compositionally biased region" description="Polar residues" evidence="3">
    <location>
        <begin position="196"/>
        <end position="206"/>
    </location>
</feature>
<evidence type="ECO:0000313" key="6">
    <source>
        <dbReference type="Proteomes" id="UP000750711"/>
    </source>
</evidence>
<dbReference type="AlphaFoldDB" id="A0A9P8RSX7"/>
<dbReference type="InterPro" id="IPR035979">
    <property type="entry name" value="RBD_domain_sf"/>
</dbReference>
<feature type="compositionally biased region" description="Basic and acidic residues" evidence="3">
    <location>
        <begin position="101"/>
        <end position="110"/>
    </location>
</feature>
<gene>
    <name evidence="5" type="ORF">GP486_001087</name>
</gene>
<evidence type="ECO:0000259" key="4">
    <source>
        <dbReference type="PROSITE" id="PS50102"/>
    </source>
</evidence>
<evidence type="ECO:0000256" key="2">
    <source>
        <dbReference type="PROSITE-ProRule" id="PRU00176"/>
    </source>
</evidence>
<feature type="region of interest" description="Disordered" evidence="3">
    <location>
        <begin position="193"/>
        <end position="248"/>
    </location>
</feature>
<feature type="compositionally biased region" description="Polar residues" evidence="3">
    <location>
        <begin position="40"/>
        <end position="51"/>
    </location>
</feature>
<name>A0A9P8RSX7_9PEZI</name>
<sequence>MAEEDNFDIDIYGDIDNDPQPADPYKKDDNEELVLDGDYANTNHDANGTSKAKTEEQTEDTKMANSGNEALNGVQKIATSDGSSGVEQNPPKLPPQKQGVKRKEAPDNRPVEQGATSALFISDLHWWTTDDDIRGWINQAECEDELKDITFSEHKVNGKSKGQAFVEFTSPQAATAAKQKIEAFHGQGYSTKRHTVSFTSPTTNPFRTLPKDAPARAKDGQRDRDNRSQTGSYNSPTGITSGPNPPQVNFGMNNMGGGGFRGGRGGFGGRGAPMSNMAGGAYGQRSFSGPMGGGAPGGFQTSPMGFQGSPMPGMPQFGGGFQNRGGMMGGMRGGPIGNRGGRGGMAGPNGMMGNMGGMGMGGMGMGGGIPSQMGGMGGGMNMGQMGAGGQGMDGFNNPMVGGFNGPMMGPGGFQGPTPHFNPAFFGPSQNGAGDGNWNPHGAKRPRPE</sequence>
<feature type="compositionally biased region" description="Basic and acidic residues" evidence="3">
    <location>
        <begin position="209"/>
        <end position="227"/>
    </location>
</feature>
<dbReference type="Proteomes" id="UP000750711">
    <property type="component" value="Unassembled WGS sequence"/>
</dbReference>
<dbReference type="Gene3D" id="3.30.70.330">
    <property type="match status" value="1"/>
</dbReference>
<dbReference type="PROSITE" id="PS50102">
    <property type="entry name" value="RRM"/>
    <property type="match status" value="1"/>
</dbReference>
<dbReference type="InterPro" id="IPR034772">
    <property type="entry name" value="CPSF6/7"/>
</dbReference>
<dbReference type="GO" id="GO:0003723">
    <property type="term" value="F:RNA binding"/>
    <property type="evidence" value="ECO:0007669"/>
    <property type="project" value="UniProtKB-UniRule"/>
</dbReference>
<protein>
    <recommendedName>
        <fullName evidence="4">RRM domain-containing protein</fullName>
    </recommendedName>
</protein>
<organism evidence="5 6">
    <name type="scientific">Trichoglossum hirsutum</name>
    <dbReference type="NCBI Taxonomy" id="265104"/>
    <lineage>
        <taxon>Eukaryota</taxon>
        <taxon>Fungi</taxon>
        <taxon>Dikarya</taxon>
        <taxon>Ascomycota</taxon>
        <taxon>Pezizomycotina</taxon>
        <taxon>Geoglossomycetes</taxon>
        <taxon>Geoglossales</taxon>
        <taxon>Geoglossaceae</taxon>
        <taxon>Trichoglossum</taxon>
    </lineage>
</organism>
<dbReference type="SUPFAM" id="SSF54928">
    <property type="entry name" value="RNA-binding domain, RBD"/>
    <property type="match status" value="1"/>
</dbReference>
<dbReference type="Pfam" id="PF00076">
    <property type="entry name" value="RRM_1"/>
    <property type="match status" value="1"/>
</dbReference>
<feature type="region of interest" description="Disordered" evidence="3">
    <location>
        <begin position="415"/>
        <end position="448"/>
    </location>
</feature>
<dbReference type="InterPro" id="IPR000504">
    <property type="entry name" value="RRM_dom"/>
</dbReference>
<feature type="region of interest" description="Disordered" evidence="3">
    <location>
        <begin position="1"/>
        <end position="113"/>
    </location>
</feature>
<comment type="similarity">
    <text evidence="1">Belongs to the RRM CPSF6/7 family.</text>
</comment>